<evidence type="ECO:0000256" key="1">
    <source>
        <dbReference type="SAM" id="MobiDB-lite"/>
    </source>
</evidence>
<sequence>MITTSILRISIYVDRDEIPEESFGERSTVYPGRADLESIVAKELLLDGELQATVPTQATESRSHGDSLRSQSVTRLEVRSTHHTTVDEEGIALTRLSAVSEYSTDDLGIADQTNPPLDNETAPNSPVWEGKEELRPPSDGKMLVLASTLAKTRDALRKAARTHSQNNMDLVEVDFQPFKGN</sequence>
<feature type="region of interest" description="Disordered" evidence="1">
    <location>
        <begin position="107"/>
        <end position="140"/>
    </location>
</feature>
<dbReference type="GeneID" id="89969494"/>
<comment type="caution">
    <text evidence="2">The sequence shown here is derived from an EMBL/GenBank/DDBJ whole genome shotgun (WGS) entry which is preliminary data.</text>
</comment>
<name>A0AAV9NUN2_9EURO</name>
<gene>
    <name evidence="2" type="ORF">LTR84_001272</name>
</gene>
<evidence type="ECO:0000313" key="3">
    <source>
        <dbReference type="Proteomes" id="UP001358417"/>
    </source>
</evidence>
<organism evidence="2 3">
    <name type="scientific">Exophiala bonariae</name>
    <dbReference type="NCBI Taxonomy" id="1690606"/>
    <lineage>
        <taxon>Eukaryota</taxon>
        <taxon>Fungi</taxon>
        <taxon>Dikarya</taxon>
        <taxon>Ascomycota</taxon>
        <taxon>Pezizomycotina</taxon>
        <taxon>Eurotiomycetes</taxon>
        <taxon>Chaetothyriomycetidae</taxon>
        <taxon>Chaetothyriales</taxon>
        <taxon>Herpotrichiellaceae</taxon>
        <taxon>Exophiala</taxon>
    </lineage>
</organism>
<protein>
    <submittedName>
        <fullName evidence="2">Uncharacterized protein</fullName>
    </submittedName>
</protein>
<proteinExistence type="predicted"/>
<evidence type="ECO:0000313" key="2">
    <source>
        <dbReference type="EMBL" id="KAK5065434.1"/>
    </source>
</evidence>
<dbReference type="EMBL" id="JAVRRD010000001">
    <property type="protein sequence ID" value="KAK5065434.1"/>
    <property type="molecule type" value="Genomic_DNA"/>
</dbReference>
<feature type="compositionally biased region" description="Polar residues" evidence="1">
    <location>
        <begin position="111"/>
        <end position="124"/>
    </location>
</feature>
<dbReference type="AlphaFoldDB" id="A0AAV9NUN2"/>
<feature type="region of interest" description="Disordered" evidence="1">
    <location>
        <begin position="55"/>
        <end position="74"/>
    </location>
</feature>
<dbReference type="RefSeq" id="XP_064712758.1">
    <property type="nucleotide sequence ID" value="XM_064844898.1"/>
</dbReference>
<reference evidence="2 3" key="1">
    <citation type="submission" date="2023-08" db="EMBL/GenBank/DDBJ databases">
        <title>Black Yeasts Isolated from many extreme environments.</title>
        <authorList>
            <person name="Coleine C."/>
            <person name="Stajich J.E."/>
            <person name="Selbmann L."/>
        </authorList>
    </citation>
    <scope>NUCLEOTIDE SEQUENCE [LARGE SCALE GENOMIC DNA]</scope>
    <source>
        <strain evidence="2 3">CCFEE 5792</strain>
    </source>
</reference>
<accession>A0AAV9NUN2</accession>
<feature type="region of interest" description="Disordered" evidence="1">
    <location>
        <begin position="158"/>
        <end position="181"/>
    </location>
</feature>
<dbReference type="Proteomes" id="UP001358417">
    <property type="component" value="Unassembled WGS sequence"/>
</dbReference>
<feature type="compositionally biased region" description="Basic and acidic residues" evidence="1">
    <location>
        <begin position="129"/>
        <end position="138"/>
    </location>
</feature>
<keyword evidence="3" id="KW-1185">Reference proteome</keyword>